<organism evidence="1 2">
    <name type="scientific">Yersinia kristensenii</name>
    <dbReference type="NCBI Taxonomy" id="28152"/>
    <lineage>
        <taxon>Bacteria</taxon>
        <taxon>Pseudomonadati</taxon>
        <taxon>Pseudomonadota</taxon>
        <taxon>Gammaproteobacteria</taxon>
        <taxon>Enterobacterales</taxon>
        <taxon>Yersiniaceae</taxon>
        <taxon>Yersinia</taxon>
    </lineage>
</organism>
<dbReference type="InterPro" id="IPR016024">
    <property type="entry name" value="ARM-type_fold"/>
</dbReference>
<name>A0A0T9KLQ2_YERKR</name>
<dbReference type="Proteomes" id="UP000045824">
    <property type="component" value="Unassembled WGS sequence"/>
</dbReference>
<protein>
    <recommendedName>
        <fullName evidence="3">HEAT repeat domain-containing protein</fullName>
    </recommendedName>
</protein>
<dbReference type="AlphaFoldDB" id="A0A0T9KLQ2"/>
<evidence type="ECO:0000313" key="2">
    <source>
        <dbReference type="Proteomes" id="UP000045824"/>
    </source>
</evidence>
<accession>A0A0T9KLQ2</accession>
<sequence length="66" mass="7480">MFKQLMQMTYNDSDEQVLNAIDALADFWCHEKAVEERLIELTINSSIQIKQAAVLALAKIAIAQNK</sequence>
<evidence type="ECO:0008006" key="3">
    <source>
        <dbReference type="Google" id="ProtNLM"/>
    </source>
</evidence>
<evidence type="ECO:0000313" key="1">
    <source>
        <dbReference type="EMBL" id="CNE11127.1"/>
    </source>
</evidence>
<proteinExistence type="predicted"/>
<dbReference type="EMBL" id="CPYI01000001">
    <property type="protein sequence ID" value="CNE11127.1"/>
    <property type="molecule type" value="Genomic_DNA"/>
</dbReference>
<dbReference type="SUPFAM" id="SSF48371">
    <property type="entry name" value="ARM repeat"/>
    <property type="match status" value="1"/>
</dbReference>
<gene>
    <name evidence="1" type="ORF">ERS008491_00455</name>
</gene>
<reference evidence="1 2" key="1">
    <citation type="submission" date="2015-03" db="EMBL/GenBank/DDBJ databases">
        <authorList>
            <person name="Murphy D."/>
        </authorList>
    </citation>
    <scope>NUCLEOTIDE SEQUENCE [LARGE SCALE GENOMIC DNA]</scope>
    <source>
        <strain evidence="1 2">FCF326</strain>
    </source>
</reference>